<accession>A0A0A9C889</accession>
<name>A0A0A9C889_ARUDO</name>
<proteinExistence type="predicted"/>
<evidence type="ECO:0000313" key="1">
    <source>
        <dbReference type="EMBL" id="JAD72519.1"/>
    </source>
</evidence>
<reference evidence="1" key="1">
    <citation type="submission" date="2014-09" db="EMBL/GenBank/DDBJ databases">
        <authorList>
            <person name="Magalhaes I.L.F."/>
            <person name="Oliveira U."/>
            <person name="Santos F.R."/>
            <person name="Vidigal T.H.D.A."/>
            <person name="Brescovit A.D."/>
            <person name="Santos A.J."/>
        </authorList>
    </citation>
    <scope>NUCLEOTIDE SEQUENCE</scope>
    <source>
        <tissue evidence="1">Shoot tissue taken approximately 20 cm above the soil surface</tissue>
    </source>
</reference>
<organism evidence="1">
    <name type="scientific">Arundo donax</name>
    <name type="common">Giant reed</name>
    <name type="synonym">Donax arundinaceus</name>
    <dbReference type="NCBI Taxonomy" id="35708"/>
    <lineage>
        <taxon>Eukaryota</taxon>
        <taxon>Viridiplantae</taxon>
        <taxon>Streptophyta</taxon>
        <taxon>Embryophyta</taxon>
        <taxon>Tracheophyta</taxon>
        <taxon>Spermatophyta</taxon>
        <taxon>Magnoliopsida</taxon>
        <taxon>Liliopsida</taxon>
        <taxon>Poales</taxon>
        <taxon>Poaceae</taxon>
        <taxon>PACMAD clade</taxon>
        <taxon>Arundinoideae</taxon>
        <taxon>Arundineae</taxon>
        <taxon>Arundo</taxon>
    </lineage>
</organism>
<dbReference type="EMBL" id="GBRH01225376">
    <property type="protein sequence ID" value="JAD72519.1"/>
    <property type="molecule type" value="Transcribed_RNA"/>
</dbReference>
<sequence length="40" mass="4144">MYSLIGYGPPGSLLGIRDARAKISKICSCNSIGGNMALSQ</sequence>
<reference evidence="1" key="2">
    <citation type="journal article" date="2015" name="Data Brief">
        <title>Shoot transcriptome of the giant reed, Arundo donax.</title>
        <authorList>
            <person name="Barrero R.A."/>
            <person name="Guerrero F.D."/>
            <person name="Moolhuijzen P."/>
            <person name="Goolsby J.A."/>
            <person name="Tidwell J."/>
            <person name="Bellgard S.E."/>
            <person name="Bellgard M.I."/>
        </authorList>
    </citation>
    <scope>NUCLEOTIDE SEQUENCE</scope>
    <source>
        <tissue evidence="1">Shoot tissue taken approximately 20 cm above the soil surface</tissue>
    </source>
</reference>
<dbReference type="AlphaFoldDB" id="A0A0A9C889"/>
<protein>
    <submittedName>
        <fullName evidence="1">Uncharacterized protein</fullName>
    </submittedName>
</protein>